<dbReference type="RefSeq" id="WP_307001896.1">
    <property type="nucleotide sequence ID" value="NZ_JAUTBK010000002.1"/>
</dbReference>
<dbReference type="SFLD" id="SFLDS00003">
    <property type="entry name" value="Haloacid_Dehalogenase"/>
    <property type="match status" value="1"/>
</dbReference>
<organism evidence="3 4">
    <name type="scientific">Acinetobacter baylyi</name>
    <dbReference type="NCBI Taxonomy" id="202950"/>
    <lineage>
        <taxon>Bacteria</taxon>
        <taxon>Pseudomonadati</taxon>
        <taxon>Pseudomonadota</taxon>
        <taxon>Gammaproteobacteria</taxon>
        <taxon>Moraxellales</taxon>
        <taxon>Moraxellaceae</taxon>
        <taxon>Acinetobacter</taxon>
    </lineage>
</organism>
<dbReference type="Pfam" id="PF13419">
    <property type="entry name" value="HAD_2"/>
    <property type="match status" value="1"/>
</dbReference>
<dbReference type="InterPro" id="IPR006439">
    <property type="entry name" value="HAD-SF_hydro_IA"/>
</dbReference>
<dbReference type="PANTHER" id="PTHR43481">
    <property type="entry name" value="FRUCTOSE-1-PHOSPHATE PHOSPHATASE"/>
    <property type="match status" value="1"/>
</dbReference>
<dbReference type="InterPro" id="IPR013118">
    <property type="entry name" value="Mannitol_DH_C"/>
</dbReference>
<dbReference type="InterPro" id="IPR023214">
    <property type="entry name" value="HAD_sf"/>
</dbReference>
<dbReference type="Gene3D" id="3.40.50.1000">
    <property type="entry name" value="HAD superfamily/HAD-like"/>
    <property type="match status" value="1"/>
</dbReference>
<dbReference type="NCBIfam" id="TIGR01509">
    <property type="entry name" value="HAD-SF-IA-v3"/>
    <property type="match status" value="1"/>
</dbReference>
<dbReference type="InterPro" id="IPR023198">
    <property type="entry name" value="PGP-like_dom2"/>
</dbReference>
<feature type="domain" description="Mannitol dehydrogenase C-terminal" evidence="2">
    <location>
        <begin position="523"/>
        <end position="656"/>
    </location>
</feature>
<dbReference type="GO" id="GO:0016787">
    <property type="term" value="F:hydrolase activity"/>
    <property type="evidence" value="ECO:0007669"/>
    <property type="project" value="UniProtKB-KW"/>
</dbReference>
<dbReference type="InterPro" id="IPR041492">
    <property type="entry name" value="HAD_2"/>
</dbReference>
<gene>
    <name evidence="3" type="ORF">QE380_000545</name>
</gene>
<evidence type="ECO:0000259" key="2">
    <source>
        <dbReference type="Pfam" id="PF08125"/>
    </source>
</evidence>
<sequence>MLIFHNYSVQGALFDMDGTMFDTERLRFQTLKQASQELLGQTFSDDYLMQCLGLSATTAEQLAKSQYGDDVPYKAIRKRADDLELEWVRRDGVPIKKGLVQVLERLRKSGLRMAVATSSRRAIAEEYLINANVYKFFDVLVCGDEVQQGKPHPEIFEKAAQKLNLDPAQCLMFEDSENGISSAHSAGGITILLKDIKSPNEHMLSKANFYFETMYDCLLNLDEYVPIMDMPLLQETFPQTLNQLTVGIHGFGAIGGGYIAQILSHWDGYTRPQRIIASTRNSLYREAVNAFGTYSIRYGQVSYDERIEYMSIIDADNEQHMLDMYLESSLIALCIPEHAVASEAKIIAKGLYARYASQTMQNNNPLTFLIILNKVGAKRMVLEHIRKALENLANLEVADQIMAQHYFCDTVVNRMVSKLSEQNLYRQLQIKYNFFKQYQSDVDDENVEIEDTAKLSTAQEHQASLYIDDMRRNFQPSHILQSMDLILFNSEIDMPIYVENNSPLLEKMRQMIVVDNIADIQLIKNRLWNGTHAMLAWYASLLGHETIGVAMGDIRVQKMVNNLVDEIKAGLATQLPHRAKDLDRLAKSFIVSCQNAYKDPCQRVARDPLRKLNPNERVLGSVVNNLRYHQTVDQLLWGASLGYFYAIKKFDMKPDDIFEHFESNLAQIELDIEDKKIIQRTIQQHLDQLIAQPDLLKSIKLFDLDQQAHLNCG</sequence>
<dbReference type="Gene3D" id="3.40.50.720">
    <property type="entry name" value="NAD(P)-binding Rossmann-like Domain"/>
    <property type="match status" value="1"/>
</dbReference>
<dbReference type="NCBIfam" id="NF046057">
    <property type="entry name" value="bifunc_MtlD"/>
    <property type="match status" value="1"/>
</dbReference>
<dbReference type="EMBL" id="JAUTBK010000002">
    <property type="protein sequence ID" value="MDQ1207622.1"/>
    <property type="molecule type" value="Genomic_DNA"/>
</dbReference>
<keyword evidence="4" id="KW-1185">Reference proteome</keyword>
<dbReference type="PANTHER" id="PTHR43481:SF4">
    <property type="entry name" value="GLYCEROL-1-PHOSPHATE PHOSPHOHYDROLASE 1-RELATED"/>
    <property type="match status" value="1"/>
</dbReference>
<name>A0ABU0USU5_ACIBI</name>
<dbReference type="SUPFAM" id="SSF48179">
    <property type="entry name" value="6-phosphogluconate dehydrogenase C-terminal domain-like"/>
    <property type="match status" value="1"/>
</dbReference>
<dbReference type="CDD" id="cd07505">
    <property type="entry name" value="HAD_BPGM-like"/>
    <property type="match status" value="1"/>
</dbReference>
<accession>A0ABU0USU5</accession>
<dbReference type="Proteomes" id="UP001233360">
    <property type="component" value="Unassembled WGS sequence"/>
</dbReference>
<dbReference type="Gene3D" id="1.10.150.240">
    <property type="entry name" value="Putative phosphatase, domain 2"/>
    <property type="match status" value="1"/>
</dbReference>
<protein>
    <submittedName>
        <fullName evidence="3">HAD superfamily hydrolase (TIGR01509 family)</fullName>
    </submittedName>
</protein>
<keyword evidence="1" id="KW-0560">Oxidoreductase</keyword>
<comment type="caution">
    <text evidence="3">The sequence shown here is derived from an EMBL/GenBank/DDBJ whole genome shotgun (WGS) entry which is preliminary data.</text>
</comment>
<reference evidence="3 4" key="1">
    <citation type="submission" date="2023-07" db="EMBL/GenBank/DDBJ databases">
        <title>Functional and genomic diversity of the sorghum phyllosphere microbiome.</title>
        <authorList>
            <person name="Shade A."/>
        </authorList>
    </citation>
    <scope>NUCLEOTIDE SEQUENCE [LARGE SCALE GENOMIC DNA]</scope>
    <source>
        <strain evidence="3 4">SORGH_AS_0887</strain>
    </source>
</reference>
<dbReference type="SFLD" id="SFLDG01129">
    <property type="entry name" value="C1.5:_HAD__Beta-PGM__Phosphata"/>
    <property type="match status" value="1"/>
</dbReference>
<dbReference type="InterPro" id="IPR008927">
    <property type="entry name" value="6-PGluconate_DH-like_C_sf"/>
</dbReference>
<dbReference type="PRINTS" id="PR00413">
    <property type="entry name" value="HADHALOGNASE"/>
</dbReference>
<dbReference type="InterPro" id="IPR051806">
    <property type="entry name" value="HAD-like_SPP"/>
</dbReference>
<dbReference type="Pfam" id="PF08125">
    <property type="entry name" value="Mannitol_dh_C"/>
    <property type="match status" value="1"/>
</dbReference>
<keyword evidence="3" id="KW-0378">Hydrolase</keyword>
<evidence type="ECO:0000313" key="4">
    <source>
        <dbReference type="Proteomes" id="UP001233360"/>
    </source>
</evidence>
<dbReference type="InterPro" id="IPR036412">
    <property type="entry name" value="HAD-like_sf"/>
</dbReference>
<proteinExistence type="predicted"/>
<evidence type="ECO:0000256" key="1">
    <source>
        <dbReference type="ARBA" id="ARBA00023002"/>
    </source>
</evidence>
<dbReference type="InterPro" id="IPR013328">
    <property type="entry name" value="6PGD_dom2"/>
</dbReference>
<dbReference type="SUPFAM" id="SSF56784">
    <property type="entry name" value="HAD-like"/>
    <property type="match status" value="1"/>
</dbReference>
<evidence type="ECO:0000313" key="3">
    <source>
        <dbReference type="EMBL" id="MDQ1207622.1"/>
    </source>
</evidence>
<dbReference type="Gene3D" id="1.10.1040.10">
    <property type="entry name" value="N-(1-d-carboxylethyl)-l-norvaline Dehydrogenase, domain 2"/>
    <property type="match status" value="1"/>
</dbReference>